<dbReference type="Gramene" id="TVU29357">
    <property type="protein sequence ID" value="TVU29357"/>
    <property type="gene ID" value="EJB05_20921"/>
</dbReference>
<dbReference type="Pfam" id="PF26133">
    <property type="entry name" value="DUF8039"/>
    <property type="match status" value="1"/>
</dbReference>
<dbReference type="AlphaFoldDB" id="A0A5J9V1W2"/>
<evidence type="ECO:0000259" key="5">
    <source>
        <dbReference type="Pfam" id="PF02902"/>
    </source>
</evidence>
<dbReference type="Gene3D" id="3.40.395.10">
    <property type="entry name" value="Adenoviral Proteinase, Chain A"/>
    <property type="match status" value="1"/>
</dbReference>
<feature type="region of interest" description="Disordered" evidence="4">
    <location>
        <begin position="700"/>
        <end position="868"/>
    </location>
</feature>
<dbReference type="OrthoDB" id="689727at2759"/>
<dbReference type="PANTHER" id="PTHR33018">
    <property type="entry name" value="OS10G0338966 PROTEIN-RELATED"/>
    <property type="match status" value="1"/>
</dbReference>
<keyword evidence="2" id="KW-0645">Protease</keyword>
<evidence type="ECO:0000313" key="8">
    <source>
        <dbReference type="Proteomes" id="UP000324897"/>
    </source>
</evidence>
<feature type="region of interest" description="Disordered" evidence="4">
    <location>
        <begin position="471"/>
        <end position="517"/>
    </location>
</feature>
<dbReference type="Proteomes" id="UP000324897">
    <property type="component" value="Chromosome 1"/>
</dbReference>
<evidence type="ECO:0000256" key="2">
    <source>
        <dbReference type="ARBA" id="ARBA00022670"/>
    </source>
</evidence>
<feature type="region of interest" description="Disordered" evidence="4">
    <location>
        <begin position="82"/>
        <end position="106"/>
    </location>
</feature>
<feature type="region of interest" description="Disordered" evidence="4">
    <location>
        <begin position="1"/>
        <end position="40"/>
    </location>
</feature>
<sequence length="1149" mass="129421">MRCDDHTSSPATRCDDHPSSPATRCDDHPSSPATRCDDHPSSQIRRFCWCWLISVLTMLFESTFVSAATICISFVSSDDGPFSGDDHEAQEYEDSEEEVRRGTATRAPTRWPTDKMIVDEIDVDGMPTDWKQKLRFRRLSGLIARQRLSLVMPNFKALSRQQQVALFDKYMQPYLEFPSMLKPYGFKKAMKTIAKAWRTHKSSLVRNFIAKGLEPFMKHPYIEREDWNEFLQLKMSEEAMAASERYRILREKNVHNHNMGPIGYDGKLAQWETEDSELSALGIENPWDGYPQGRSRNWLRARSELVVADGVATIKWKQESTEKVSEEMKEKNSNAESSGISWVREKDLLANVLGPEQPGRVRGLSSTMGWKHAWPEFSHMYRKRRRTGSVLDVQAIKDELKEEVTKDVLAALASQGLQVIGFSRNPSPAPGRRSSCASASEAANDENNADPVAMEMEHDAVQVAGQELAAGQEDAAGQEAAHQEDSDQDKSDQEDSDKEGSHEDDSDHIPCATPDSIDILTEPTPCSLLISLGGHQIEAARGQVYPKQDVVHTVRVRDGYAVVKVEFLRQEFADWKLVPQPNDEITNLGQALCMRIQWKRSCIVVNPQPMDGTSQSRPQLQSTPPQVQSTPPQLQSTPPQVQSTPPQFSSPPPLPLRKDRKRVSPDAVNVTVKSVPETQQKVACTTSAVVNALFKKNAISESSAKGQPSQKSDESSKKQPAKSSPMCVDECSKQQQQTAKVANENSQKQKEHTKISQQQQQTTKVANENSQKQKEPTKISQQQQQTAKVANDNPQKQKEPTKISQQQQQTAKVANDNSQKQKEPTKISQQQQPTKGSHKAPDQSTQKKKQPTKSSQQQHPTTNFPKAKKVIPAGLTAANPNYICGEPLLQPYLLDVAGLATSTLHNHYMNLSMAKKKKGLVAAFKRQHFLRSADSEFFYVGFSDVYELFNFDALDVSILRCYTLSMIKEARAKSFSVGFLDPEVMTLSTICDDKSYVVDYVTRAFGKYAKKKCIMFAHNPGNHWILIAIVPEWHKVLFLDSYRSSPRNHAMLKDVIDEAFLSYCSAYGMPHKKLTYVTKFPCHQQGCTQECGFYTAHHMRLALGLLNVERAEQFEVLTTSLKRPVLEDIREQISWFIMSEIVDKNGEFY</sequence>
<keyword evidence="8" id="KW-1185">Reference proteome</keyword>
<evidence type="ECO:0000256" key="3">
    <source>
        <dbReference type="ARBA" id="ARBA00022801"/>
    </source>
</evidence>
<evidence type="ECO:0000256" key="4">
    <source>
        <dbReference type="SAM" id="MobiDB-lite"/>
    </source>
</evidence>
<feature type="region of interest" description="Disordered" evidence="4">
    <location>
        <begin position="421"/>
        <end position="445"/>
    </location>
</feature>
<comment type="caution">
    <text evidence="7">The sequence shown here is derived from an EMBL/GenBank/DDBJ whole genome shotgun (WGS) entry which is preliminary data.</text>
</comment>
<accession>A0A5J9V1W2</accession>
<dbReference type="SUPFAM" id="SSF54001">
    <property type="entry name" value="Cysteine proteinases"/>
    <property type="match status" value="1"/>
</dbReference>
<dbReference type="Pfam" id="PF02902">
    <property type="entry name" value="Peptidase_C48"/>
    <property type="match status" value="1"/>
</dbReference>
<feature type="non-terminal residue" evidence="7">
    <location>
        <position position="1"/>
    </location>
</feature>
<feature type="compositionally biased region" description="Polar residues" evidence="4">
    <location>
        <begin position="778"/>
        <end position="794"/>
    </location>
</feature>
<dbReference type="GO" id="GO:0006508">
    <property type="term" value="P:proteolysis"/>
    <property type="evidence" value="ECO:0007669"/>
    <property type="project" value="UniProtKB-KW"/>
</dbReference>
<comment type="similarity">
    <text evidence="1">Belongs to the peptidase C48 family.</text>
</comment>
<dbReference type="InterPro" id="IPR003653">
    <property type="entry name" value="Peptidase_C48_C"/>
</dbReference>
<dbReference type="EMBL" id="RWGY01000011">
    <property type="protein sequence ID" value="TVU29357.1"/>
    <property type="molecule type" value="Genomic_DNA"/>
</dbReference>
<reference evidence="7 8" key="1">
    <citation type="journal article" date="2019" name="Sci. Rep.">
        <title>A high-quality genome of Eragrostis curvula grass provides insights into Poaceae evolution and supports new strategies to enhance forage quality.</title>
        <authorList>
            <person name="Carballo J."/>
            <person name="Santos B.A.C.M."/>
            <person name="Zappacosta D."/>
            <person name="Garbus I."/>
            <person name="Selva J.P."/>
            <person name="Gallo C.A."/>
            <person name="Diaz A."/>
            <person name="Albertini E."/>
            <person name="Caccamo M."/>
            <person name="Echenique V."/>
        </authorList>
    </citation>
    <scope>NUCLEOTIDE SEQUENCE [LARGE SCALE GENOMIC DNA]</scope>
    <source>
        <strain evidence="8">cv. Victoria</strain>
        <tissue evidence="7">Leaf</tissue>
    </source>
</reference>
<protein>
    <submittedName>
        <fullName evidence="7">Uncharacterized protein</fullName>
    </submittedName>
</protein>
<dbReference type="GO" id="GO:0008234">
    <property type="term" value="F:cysteine-type peptidase activity"/>
    <property type="evidence" value="ECO:0007669"/>
    <property type="project" value="InterPro"/>
</dbReference>
<feature type="compositionally biased region" description="Polar residues" evidence="4">
    <location>
        <begin position="802"/>
        <end position="818"/>
    </location>
</feature>
<feature type="region of interest" description="Disordered" evidence="4">
    <location>
        <begin position="607"/>
        <end position="670"/>
    </location>
</feature>
<feature type="compositionally biased region" description="Basic and acidic residues" evidence="4">
    <location>
        <begin position="481"/>
        <end position="508"/>
    </location>
</feature>
<dbReference type="InterPro" id="IPR038765">
    <property type="entry name" value="Papain-like_cys_pep_sf"/>
</dbReference>
<evidence type="ECO:0000259" key="6">
    <source>
        <dbReference type="Pfam" id="PF26133"/>
    </source>
</evidence>
<feature type="compositionally biased region" description="Polar residues" evidence="4">
    <location>
        <begin position="826"/>
        <end position="835"/>
    </location>
</feature>
<gene>
    <name evidence="7" type="ORF">EJB05_20921</name>
</gene>
<name>A0A5J9V1W2_9POAL</name>
<feature type="non-terminal residue" evidence="7">
    <location>
        <position position="1149"/>
    </location>
</feature>
<evidence type="ECO:0000256" key="1">
    <source>
        <dbReference type="ARBA" id="ARBA00005234"/>
    </source>
</evidence>
<feature type="compositionally biased region" description="Polar residues" evidence="4">
    <location>
        <begin position="700"/>
        <end position="710"/>
    </location>
</feature>
<feature type="domain" description="Ubiquitin-like protease family profile" evidence="5">
    <location>
        <begin position="957"/>
        <end position="1101"/>
    </location>
</feature>
<evidence type="ECO:0000313" key="7">
    <source>
        <dbReference type="EMBL" id="TVU29357.1"/>
    </source>
</evidence>
<feature type="compositionally biased region" description="Polar residues" evidence="4">
    <location>
        <begin position="733"/>
        <end position="746"/>
    </location>
</feature>
<feature type="domain" description="DUF8039" evidence="6">
    <location>
        <begin position="515"/>
        <end position="605"/>
    </location>
</feature>
<feature type="compositionally biased region" description="Low complexity" evidence="4">
    <location>
        <begin position="618"/>
        <end position="647"/>
    </location>
</feature>
<dbReference type="PANTHER" id="PTHR33018:SF30">
    <property type="entry name" value="OS02G0502850 PROTEIN"/>
    <property type="match status" value="1"/>
</dbReference>
<feature type="compositionally biased region" description="Low complexity" evidence="4">
    <location>
        <begin position="852"/>
        <end position="862"/>
    </location>
</feature>
<organism evidence="7 8">
    <name type="scientific">Eragrostis curvula</name>
    <name type="common">weeping love grass</name>
    <dbReference type="NCBI Taxonomy" id="38414"/>
    <lineage>
        <taxon>Eukaryota</taxon>
        <taxon>Viridiplantae</taxon>
        <taxon>Streptophyta</taxon>
        <taxon>Embryophyta</taxon>
        <taxon>Tracheophyta</taxon>
        <taxon>Spermatophyta</taxon>
        <taxon>Magnoliopsida</taxon>
        <taxon>Liliopsida</taxon>
        <taxon>Poales</taxon>
        <taxon>Poaceae</taxon>
        <taxon>PACMAD clade</taxon>
        <taxon>Chloridoideae</taxon>
        <taxon>Eragrostideae</taxon>
        <taxon>Eragrostidinae</taxon>
        <taxon>Eragrostis</taxon>
    </lineage>
</organism>
<feature type="compositionally biased region" description="Low complexity" evidence="4">
    <location>
        <begin position="471"/>
        <end position="480"/>
    </location>
</feature>
<keyword evidence="3" id="KW-0378">Hydrolase</keyword>
<proteinExistence type="inferred from homology"/>
<dbReference type="InterPro" id="IPR058352">
    <property type="entry name" value="DUF8039"/>
</dbReference>